<feature type="region of interest" description="Disordered" evidence="1">
    <location>
        <begin position="49"/>
        <end position="102"/>
    </location>
</feature>
<feature type="region of interest" description="Disordered" evidence="1">
    <location>
        <begin position="133"/>
        <end position="153"/>
    </location>
</feature>
<feature type="compositionally biased region" description="Low complexity" evidence="1">
    <location>
        <begin position="55"/>
        <end position="72"/>
    </location>
</feature>
<dbReference type="Proteomes" id="UP001287286">
    <property type="component" value="Unassembled WGS sequence"/>
</dbReference>
<organism evidence="2 3">
    <name type="scientific">Purpureocillium lilacinum</name>
    <name type="common">Paecilomyces lilacinus</name>
    <dbReference type="NCBI Taxonomy" id="33203"/>
    <lineage>
        <taxon>Eukaryota</taxon>
        <taxon>Fungi</taxon>
        <taxon>Dikarya</taxon>
        <taxon>Ascomycota</taxon>
        <taxon>Pezizomycotina</taxon>
        <taxon>Sordariomycetes</taxon>
        <taxon>Hypocreomycetidae</taxon>
        <taxon>Hypocreales</taxon>
        <taxon>Ophiocordycipitaceae</taxon>
        <taxon>Purpureocillium</taxon>
    </lineage>
</organism>
<proteinExistence type="predicted"/>
<comment type="caution">
    <text evidence="2">The sequence shown here is derived from an EMBL/GenBank/DDBJ whole genome shotgun (WGS) entry which is preliminary data.</text>
</comment>
<name>A0ABR0CCM6_PURLI</name>
<evidence type="ECO:0000313" key="3">
    <source>
        <dbReference type="Proteomes" id="UP001287286"/>
    </source>
</evidence>
<keyword evidence="3" id="KW-1185">Reference proteome</keyword>
<dbReference type="EMBL" id="JAWRVI010000004">
    <property type="protein sequence ID" value="KAK4093905.1"/>
    <property type="molecule type" value="Genomic_DNA"/>
</dbReference>
<accession>A0ABR0CCM6</accession>
<sequence>MMVSASSVMLPAIAQNFDSLRRVGAWEASHGEYPWQAGASPLIVSRHGQGCTQNQRSSAAQRAGQGAFQGGSIQAQGVRRPDAQMQGQARSMQMEPQPWRSAGCDVEDRTGVGPQPNGTSSRRFASLALTSKTPKGTFCTEPAASRDSPPDSDWHIAVHHAAAPGRGNLFHP</sequence>
<protein>
    <submittedName>
        <fullName evidence="2">Uncharacterized protein</fullName>
    </submittedName>
</protein>
<evidence type="ECO:0000256" key="1">
    <source>
        <dbReference type="SAM" id="MobiDB-lite"/>
    </source>
</evidence>
<gene>
    <name evidence="2" type="ORF">Purlil1_1396</name>
</gene>
<evidence type="ECO:0000313" key="2">
    <source>
        <dbReference type="EMBL" id="KAK4093905.1"/>
    </source>
</evidence>
<reference evidence="2 3" key="1">
    <citation type="journal article" date="2024" name="Microbiol. Resour. Announc.">
        <title>Genome annotations for the ascomycete fungi Trichoderma harzianum, Trichoderma aggressivum, and Purpureocillium lilacinum.</title>
        <authorList>
            <person name="Beijen E.P.W."/>
            <person name="Ohm R.A."/>
        </authorList>
    </citation>
    <scope>NUCLEOTIDE SEQUENCE [LARGE SCALE GENOMIC DNA]</scope>
    <source>
        <strain evidence="2 3">CBS 150709</strain>
    </source>
</reference>